<dbReference type="EMBL" id="JAWDJX010000007">
    <property type="protein sequence ID" value="KAK3055864.1"/>
    <property type="molecule type" value="Genomic_DNA"/>
</dbReference>
<gene>
    <name evidence="4" type="ORF">LTR09_003098</name>
</gene>
<dbReference type="InterPro" id="IPR005645">
    <property type="entry name" value="FSH-like_dom"/>
</dbReference>
<keyword evidence="5" id="KW-1185">Reference proteome</keyword>
<evidence type="ECO:0000256" key="2">
    <source>
        <dbReference type="ARBA" id="ARBA00022801"/>
    </source>
</evidence>
<sequence>MPNPSMKTIMTNIPISRGHTPLPESQTLHLPRILCLHGGGVTGDVFRAQARALINYLPDFRLVFADGPFYCDPGPGIVPVYQDCGPFRRWLRWLPEHPEIDNESATEEVMYAIETCKREDEGTGPWVGLMGFSQGAKLASSLLYDQQIRIEKEGKAKTDYKFAVMLAGRSPIVSFCEWSKSPACVDAGAVSEGFKFEGESPHILRIPTIHVHGLADQGLHLHQKMMKQYHDPKSVTLVEWDGTHRVPIKKTDVEKITDQIYRVAREHGVDV</sequence>
<accession>A0AAJ0GEA5</accession>
<reference evidence="4" key="1">
    <citation type="submission" date="2023-04" db="EMBL/GenBank/DDBJ databases">
        <title>Black Yeasts Isolated from many extreme environments.</title>
        <authorList>
            <person name="Coleine C."/>
            <person name="Stajich J.E."/>
            <person name="Selbmann L."/>
        </authorList>
    </citation>
    <scope>NUCLEOTIDE SEQUENCE</scope>
    <source>
        <strain evidence="4">CCFEE 5312</strain>
    </source>
</reference>
<evidence type="ECO:0000313" key="5">
    <source>
        <dbReference type="Proteomes" id="UP001271007"/>
    </source>
</evidence>
<evidence type="ECO:0000313" key="4">
    <source>
        <dbReference type="EMBL" id="KAK3055864.1"/>
    </source>
</evidence>
<proteinExistence type="inferred from homology"/>
<organism evidence="4 5">
    <name type="scientific">Extremus antarcticus</name>
    <dbReference type="NCBI Taxonomy" id="702011"/>
    <lineage>
        <taxon>Eukaryota</taxon>
        <taxon>Fungi</taxon>
        <taxon>Dikarya</taxon>
        <taxon>Ascomycota</taxon>
        <taxon>Pezizomycotina</taxon>
        <taxon>Dothideomycetes</taxon>
        <taxon>Dothideomycetidae</taxon>
        <taxon>Mycosphaerellales</taxon>
        <taxon>Extremaceae</taxon>
        <taxon>Extremus</taxon>
    </lineage>
</organism>
<dbReference type="AlphaFoldDB" id="A0AAJ0GEA5"/>
<dbReference type="GO" id="GO:0044550">
    <property type="term" value="P:secondary metabolite biosynthetic process"/>
    <property type="evidence" value="ECO:0007669"/>
    <property type="project" value="TreeGrafter"/>
</dbReference>
<dbReference type="Proteomes" id="UP001271007">
    <property type="component" value="Unassembled WGS sequence"/>
</dbReference>
<feature type="domain" description="Serine hydrolase" evidence="3">
    <location>
        <begin position="31"/>
        <end position="256"/>
    </location>
</feature>
<dbReference type="Gene3D" id="3.40.50.1820">
    <property type="entry name" value="alpha/beta hydrolase"/>
    <property type="match status" value="1"/>
</dbReference>
<name>A0AAJ0GEA5_9PEZI</name>
<dbReference type="InterPro" id="IPR029058">
    <property type="entry name" value="AB_hydrolase_fold"/>
</dbReference>
<evidence type="ECO:0000259" key="3">
    <source>
        <dbReference type="Pfam" id="PF03959"/>
    </source>
</evidence>
<dbReference type="GO" id="GO:0005634">
    <property type="term" value="C:nucleus"/>
    <property type="evidence" value="ECO:0007669"/>
    <property type="project" value="TreeGrafter"/>
</dbReference>
<dbReference type="PANTHER" id="PTHR48070">
    <property type="entry name" value="ESTERASE OVCA2"/>
    <property type="match status" value="1"/>
</dbReference>
<dbReference type="PANTHER" id="PTHR48070:SF3">
    <property type="entry name" value="ESTERASE DBAE-RELATED"/>
    <property type="match status" value="1"/>
</dbReference>
<dbReference type="SUPFAM" id="SSF53474">
    <property type="entry name" value="alpha/beta-Hydrolases"/>
    <property type="match status" value="1"/>
</dbReference>
<dbReference type="Pfam" id="PF03959">
    <property type="entry name" value="FSH1"/>
    <property type="match status" value="1"/>
</dbReference>
<dbReference type="InterPro" id="IPR050593">
    <property type="entry name" value="LovG"/>
</dbReference>
<comment type="caution">
    <text evidence="4">The sequence shown here is derived from an EMBL/GenBank/DDBJ whole genome shotgun (WGS) entry which is preliminary data.</text>
</comment>
<comment type="similarity">
    <text evidence="1">Belongs to the LovG family.</text>
</comment>
<dbReference type="GO" id="GO:0005737">
    <property type="term" value="C:cytoplasm"/>
    <property type="evidence" value="ECO:0007669"/>
    <property type="project" value="TreeGrafter"/>
</dbReference>
<evidence type="ECO:0000256" key="1">
    <source>
        <dbReference type="ARBA" id="ARBA00005863"/>
    </source>
</evidence>
<keyword evidence="2" id="KW-0378">Hydrolase</keyword>
<dbReference type="GO" id="GO:0016787">
    <property type="term" value="F:hydrolase activity"/>
    <property type="evidence" value="ECO:0007669"/>
    <property type="project" value="UniProtKB-KW"/>
</dbReference>
<protein>
    <recommendedName>
        <fullName evidence="3">Serine hydrolase domain-containing protein</fullName>
    </recommendedName>
</protein>